<proteinExistence type="predicted"/>
<evidence type="ECO:0000313" key="2">
    <source>
        <dbReference type="Proteomes" id="UP000481861"/>
    </source>
</evidence>
<dbReference type="OrthoDB" id="62952at2759"/>
<keyword evidence="2" id="KW-1185">Reference proteome</keyword>
<dbReference type="PANTHER" id="PTHR42085:SF2">
    <property type="entry name" value="F-BOX DOMAIN-CONTAINING PROTEIN"/>
    <property type="match status" value="1"/>
</dbReference>
<sequence>MARASSRHHDRDAPAPGDLMDIETRFLPYDMDTWDSNELMDVDARRVSTLTMTGAISSRLPYHDRDAPDPEDLMYAYHEKLARGTVTQAPRPMQTTAPFPFLQLPRELRDQIYEDTLVRPKVIELWPEFGRPLHYRPVSVAEPGDMHPLALLQVNKQINMEAAEVLFNENDFPLLGRS</sequence>
<reference evidence="1 2" key="1">
    <citation type="submission" date="2020-01" db="EMBL/GenBank/DDBJ databases">
        <authorList>
            <consortium name="DOE Joint Genome Institute"/>
            <person name="Haridas S."/>
            <person name="Albert R."/>
            <person name="Binder M."/>
            <person name="Bloem J."/>
            <person name="Labutti K."/>
            <person name="Salamov A."/>
            <person name="Andreopoulos B."/>
            <person name="Baker S.E."/>
            <person name="Barry K."/>
            <person name="Bills G."/>
            <person name="Bluhm B.H."/>
            <person name="Cannon C."/>
            <person name="Castanera R."/>
            <person name="Culley D.E."/>
            <person name="Daum C."/>
            <person name="Ezra D."/>
            <person name="Gonzalez J.B."/>
            <person name="Henrissat B."/>
            <person name="Kuo A."/>
            <person name="Liang C."/>
            <person name="Lipzen A."/>
            <person name="Lutzoni F."/>
            <person name="Magnuson J."/>
            <person name="Mondo S."/>
            <person name="Nolan M."/>
            <person name="Ohm R."/>
            <person name="Pangilinan J."/>
            <person name="Park H.-J.H."/>
            <person name="Ramirez L."/>
            <person name="Alfaro M."/>
            <person name="Sun H."/>
            <person name="Tritt A."/>
            <person name="Yoshinaga Y."/>
            <person name="Zwiers L.-H.L."/>
            <person name="Turgeon B.G."/>
            <person name="Goodwin S.B."/>
            <person name="Spatafora J.W."/>
            <person name="Crous P.W."/>
            <person name="Grigoriev I.V."/>
        </authorList>
    </citation>
    <scope>NUCLEOTIDE SEQUENCE [LARGE SCALE GENOMIC DNA]</scope>
    <source>
        <strain evidence="1 2">CBS 611.86</strain>
    </source>
</reference>
<organism evidence="1 2">
    <name type="scientific">Massariosphaeria phaeospora</name>
    <dbReference type="NCBI Taxonomy" id="100035"/>
    <lineage>
        <taxon>Eukaryota</taxon>
        <taxon>Fungi</taxon>
        <taxon>Dikarya</taxon>
        <taxon>Ascomycota</taxon>
        <taxon>Pezizomycotina</taxon>
        <taxon>Dothideomycetes</taxon>
        <taxon>Pleosporomycetidae</taxon>
        <taxon>Pleosporales</taxon>
        <taxon>Pleosporales incertae sedis</taxon>
        <taxon>Massariosphaeria</taxon>
    </lineage>
</organism>
<protein>
    <submittedName>
        <fullName evidence="1">Uncharacterized protein</fullName>
    </submittedName>
</protein>
<name>A0A7C8MGR4_9PLEO</name>
<evidence type="ECO:0000313" key="1">
    <source>
        <dbReference type="EMBL" id="KAF2872882.1"/>
    </source>
</evidence>
<gene>
    <name evidence="1" type="ORF">BDV95DRAFT_605471</name>
</gene>
<dbReference type="PANTHER" id="PTHR42085">
    <property type="entry name" value="F-BOX DOMAIN-CONTAINING PROTEIN"/>
    <property type="match status" value="1"/>
</dbReference>
<accession>A0A7C8MGR4</accession>
<dbReference type="InterPro" id="IPR038883">
    <property type="entry name" value="AN11006-like"/>
</dbReference>
<dbReference type="EMBL" id="JAADJZ010000008">
    <property type="protein sequence ID" value="KAF2872882.1"/>
    <property type="molecule type" value="Genomic_DNA"/>
</dbReference>
<dbReference type="Proteomes" id="UP000481861">
    <property type="component" value="Unassembled WGS sequence"/>
</dbReference>
<dbReference type="AlphaFoldDB" id="A0A7C8MGR4"/>
<comment type="caution">
    <text evidence="1">The sequence shown here is derived from an EMBL/GenBank/DDBJ whole genome shotgun (WGS) entry which is preliminary data.</text>
</comment>